<dbReference type="PROSITE" id="PS50924">
    <property type="entry name" value="MHYT"/>
    <property type="match status" value="1"/>
</dbReference>
<feature type="transmembrane region" description="Helical" evidence="1">
    <location>
        <begin position="142"/>
        <end position="163"/>
    </location>
</feature>
<dbReference type="InterPro" id="IPR001633">
    <property type="entry name" value="EAL_dom"/>
</dbReference>
<dbReference type="GO" id="GO:0016020">
    <property type="term" value="C:membrane"/>
    <property type="evidence" value="ECO:0007669"/>
    <property type="project" value="UniProtKB-UniRule"/>
</dbReference>
<dbReference type="Pfam" id="PF03707">
    <property type="entry name" value="MHYT"/>
    <property type="match status" value="2"/>
</dbReference>
<dbReference type="SMART" id="SM00086">
    <property type="entry name" value="PAC"/>
    <property type="match status" value="1"/>
</dbReference>
<dbReference type="Pfam" id="PF00990">
    <property type="entry name" value="GGDEF"/>
    <property type="match status" value="1"/>
</dbReference>
<keyword evidence="7" id="KW-1185">Reference proteome</keyword>
<dbReference type="Proteomes" id="UP000564644">
    <property type="component" value="Unassembled WGS sequence"/>
</dbReference>
<evidence type="ECO:0000256" key="1">
    <source>
        <dbReference type="PROSITE-ProRule" id="PRU00244"/>
    </source>
</evidence>
<dbReference type="SUPFAM" id="SSF55785">
    <property type="entry name" value="PYP-like sensor domain (PAS domain)"/>
    <property type="match status" value="1"/>
</dbReference>
<dbReference type="InterPro" id="IPR035965">
    <property type="entry name" value="PAS-like_dom_sf"/>
</dbReference>
<feature type="transmembrane region" description="Helical" evidence="1">
    <location>
        <begin position="175"/>
        <end position="199"/>
    </location>
</feature>
<dbReference type="NCBIfam" id="TIGR00229">
    <property type="entry name" value="sensory_box"/>
    <property type="match status" value="1"/>
</dbReference>
<feature type="transmembrane region" description="Helical" evidence="1">
    <location>
        <begin position="43"/>
        <end position="68"/>
    </location>
</feature>
<feature type="domain" description="MHYT" evidence="5">
    <location>
        <begin position="8"/>
        <end position="202"/>
    </location>
</feature>
<evidence type="ECO:0000259" key="4">
    <source>
        <dbReference type="PROSITE" id="PS50887"/>
    </source>
</evidence>
<feature type="transmembrane region" description="Helical" evidence="1">
    <location>
        <begin position="80"/>
        <end position="98"/>
    </location>
</feature>
<name>A0A7X0SQZ6_9BACL</name>
<dbReference type="InterPro" id="IPR013656">
    <property type="entry name" value="PAS_4"/>
</dbReference>
<dbReference type="SUPFAM" id="SSF55073">
    <property type="entry name" value="Nucleotide cyclase"/>
    <property type="match status" value="1"/>
</dbReference>
<dbReference type="AlphaFoldDB" id="A0A7X0SQZ6"/>
<dbReference type="PANTHER" id="PTHR44757">
    <property type="entry name" value="DIGUANYLATE CYCLASE DGCP"/>
    <property type="match status" value="1"/>
</dbReference>
<dbReference type="InterPro" id="IPR043128">
    <property type="entry name" value="Rev_trsase/Diguanyl_cyclase"/>
</dbReference>
<dbReference type="InterPro" id="IPR000700">
    <property type="entry name" value="PAS-assoc_C"/>
</dbReference>
<dbReference type="PROSITE" id="PS50883">
    <property type="entry name" value="EAL"/>
    <property type="match status" value="1"/>
</dbReference>
<keyword evidence="1" id="KW-1133">Transmembrane helix</keyword>
<dbReference type="SMART" id="SM00052">
    <property type="entry name" value="EAL"/>
    <property type="match status" value="1"/>
</dbReference>
<dbReference type="SUPFAM" id="SSF141868">
    <property type="entry name" value="EAL domain-like"/>
    <property type="match status" value="1"/>
</dbReference>
<gene>
    <name evidence="6" type="ORF">H7C18_26855</name>
</gene>
<feature type="transmembrane region" description="Helical" evidence="1">
    <location>
        <begin position="12"/>
        <end position="31"/>
    </location>
</feature>
<keyword evidence="1" id="KW-0812">Transmembrane</keyword>
<dbReference type="SMART" id="SM00267">
    <property type="entry name" value="GGDEF"/>
    <property type="match status" value="1"/>
</dbReference>
<feature type="domain" description="PAC" evidence="2">
    <location>
        <begin position="325"/>
        <end position="376"/>
    </location>
</feature>
<protein>
    <submittedName>
        <fullName evidence="6">EAL domain-containing protein</fullName>
    </submittedName>
</protein>
<accession>A0A7X0SQZ6</accession>
<evidence type="ECO:0000259" key="5">
    <source>
        <dbReference type="PROSITE" id="PS50924"/>
    </source>
</evidence>
<evidence type="ECO:0000313" key="6">
    <source>
        <dbReference type="EMBL" id="MBB6734552.1"/>
    </source>
</evidence>
<dbReference type="FunFam" id="3.20.20.450:FF:000001">
    <property type="entry name" value="Cyclic di-GMP phosphodiesterase yahA"/>
    <property type="match status" value="1"/>
</dbReference>
<feature type="domain" description="EAL" evidence="3">
    <location>
        <begin position="549"/>
        <end position="802"/>
    </location>
</feature>
<proteinExistence type="predicted"/>
<evidence type="ECO:0000259" key="3">
    <source>
        <dbReference type="PROSITE" id="PS50883"/>
    </source>
</evidence>
<dbReference type="CDD" id="cd00130">
    <property type="entry name" value="PAS"/>
    <property type="match status" value="1"/>
</dbReference>
<feature type="transmembrane region" description="Helical" evidence="1">
    <location>
        <begin position="110"/>
        <end position="130"/>
    </location>
</feature>
<dbReference type="Pfam" id="PF08448">
    <property type="entry name" value="PAS_4"/>
    <property type="match status" value="1"/>
</dbReference>
<evidence type="ECO:0000313" key="7">
    <source>
        <dbReference type="Proteomes" id="UP000564644"/>
    </source>
</evidence>
<sequence>MNALTTSYNATLVALSYLLSVLSSYTALNLGGRIHDSRGKVRLFWLLGGACSMGIGIWSMHFVAMLALHLPIEVKYDIKIVALSIFFAIFASGIALFVSGGKHLSLKRLAVGSLFMGAGIASMHYTGMAAMQMEAEIRYDPFWFTVSILVAVLVSAAALAITFRLRNVSQTKGILLKIAAGFVMGAAVAGMHYTGMYATTFGYHHRQEASSSMLINSSLMAYVIVLATIIILSVTLATAYIEKLFMQRTLKMLESDERYKSLFEHNLDGVVLFTTDGQFLHMNPRAAAITGEREVSFQTLQSICSPPDADKLTTYFQSATQGEAQSYEISIVKRDGTALVLNMTNVPVILHGEISGVFVMIRDITERKQAEEKISRMVYHDSLTGLPNRRYFEEKLQQSIASAMKMGREAFVMFLDLDGFKLVNDSLGHDFGDLLLQEVAKRIEECVREHGMVSRLGGDEFTVILEDITEEEAIAIADRIIHSIEAPILLEGQELYVTTSIGISRYPDDGTDSRTLMKRADAAMYSAKEQGKNNYRVYAQAMQQSTDRKIFLQNELNRALECGEFVLHYQPQVSMKDGSVAGMEALIRWNHPTRGLIPPDQFIPHAEETGLIVPIGEWVLRTACKQNKQWQILGLPPVRMAVNLSARQFLKKNLVQFVESVLRETGLAPEYLELEITEGTMLDVQRSTDALEKLKKIGVHIAIDDFGTGYSSLSYLTNFPLDKLKIDKSFIRGAPYNSNYTAIISTIISMARHLKLQVIAEGVETQEQLLFLQEQICDEVQGYLFSKPLPASEMEAYLNQLPVRS</sequence>
<organism evidence="6 7">
    <name type="scientific">Cohnella zeiphila</name>
    <dbReference type="NCBI Taxonomy" id="2761120"/>
    <lineage>
        <taxon>Bacteria</taxon>
        <taxon>Bacillati</taxon>
        <taxon>Bacillota</taxon>
        <taxon>Bacilli</taxon>
        <taxon>Bacillales</taxon>
        <taxon>Paenibacillaceae</taxon>
        <taxon>Cohnella</taxon>
    </lineage>
</organism>
<dbReference type="CDD" id="cd01949">
    <property type="entry name" value="GGDEF"/>
    <property type="match status" value="1"/>
</dbReference>
<dbReference type="InterPro" id="IPR035919">
    <property type="entry name" value="EAL_sf"/>
</dbReference>
<dbReference type="EMBL" id="JACJVO010000033">
    <property type="protein sequence ID" value="MBB6734552.1"/>
    <property type="molecule type" value="Genomic_DNA"/>
</dbReference>
<feature type="domain" description="GGDEF" evidence="4">
    <location>
        <begin position="408"/>
        <end position="540"/>
    </location>
</feature>
<dbReference type="PROSITE" id="PS50887">
    <property type="entry name" value="GGDEF"/>
    <property type="match status" value="1"/>
</dbReference>
<dbReference type="InterPro" id="IPR029787">
    <property type="entry name" value="Nucleotide_cyclase"/>
</dbReference>
<dbReference type="NCBIfam" id="TIGR00254">
    <property type="entry name" value="GGDEF"/>
    <property type="match status" value="1"/>
</dbReference>
<feature type="transmembrane region" description="Helical" evidence="1">
    <location>
        <begin position="219"/>
        <end position="241"/>
    </location>
</feature>
<dbReference type="InterPro" id="IPR000014">
    <property type="entry name" value="PAS"/>
</dbReference>
<dbReference type="Gene3D" id="3.30.70.270">
    <property type="match status" value="1"/>
</dbReference>
<dbReference type="InterPro" id="IPR001610">
    <property type="entry name" value="PAC"/>
</dbReference>
<dbReference type="InterPro" id="IPR052155">
    <property type="entry name" value="Biofilm_reg_signaling"/>
</dbReference>
<comment type="caution">
    <text evidence="6">The sequence shown here is derived from an EMBL/GenBank/DDBJ whole genome shotgun (WGS) entry which is preliminary data.</text>
</comment>
<dbReference type="Gene3D" id="3.20.20.450">
    <property type="entry name" value="EAL domain"/>
    <property type="match status" value="1"/>
</dbReference>
<dbReference type="PANTHER" id="PTHR44757:SF2">
    <property type="entry name" value="BIOFILM ARCHITECTURE MAINTENANCE PROTEIN MBAA"/>
    <property type="match status" value="1"/>
</dbReference>
<dbReference type="FunFam" id="3.30.70.270:FF:000001">
    <property type="entry name" value="Diguanylate cyclase domain protein"/>
    <property type="match status" value="1"/>
</dbReference>
<dbReference type="SMART" id="SM00091">
    <property type="entry name" value="PAS"/>
    <property type="match status" value="1"/>
</dbReference>
<dbReference type="PROSITE" id="PS50113">
    <property type="entry name" value="PAC"/>
    <property type="match status" value="1"/>
</dbReference>
<dbReference type="CDD" id="cd01948">
    <property type="entry name" value="EAL"/>
    <property type="match status" value="1"/>
</dbReference>
<keyword evidence="1" id="KW-0472">Membrane</keyword>
<dbReference type="Pfam" id="PF00563">
    <property type="entry name" value="EAL"/>
    <property type="match status" value="1"/>
</dbReference>
<dbReference type="InterPro" id="IPR000160">
    <property type="entry name" value="GGDEF_dom"/>
</dbReference>
<evidence type="ECO:0000259" key="2">
    <source>
        <dbReference type="PROSITE" id="PS50113"/>
    </source>
</evidence>
<dbReference type="InterPro" id="IPR005330">
    <property type="entry name" value="MHYT_dom"/>
</dbReference>
<dbReference type="Gene3D" id="3.30.450.20">
    <property type="entry name" value="PAS domain"/>
    <property type="match status" value="1"/>
</dbReference>
<reference evidence="6 7" key="1">
    <citation type="submission" date="2020-08" db="EMBL/GenBank/DDBJ databases">
        <title>Cohnella phylogeny.</title>
        <authorList>
            <person name="Dunlap C."/>
        </authorList>
    </citation>
    <scope>NUCLEOTIDE SEQUENCE [LARGE SCALE GENOMIC DNA]</scope>
    <source>
        <strain evidence="6 7">CBP 2801</strain>
    </source>
</reference>